<sequence>MSPTSFEILNEDVIYQVATRCLKPRVILVNLASTCRLLRCHCMPILFSTCFVQASASEADRIPPVAIRPYIRFLIYTGRHSQAESLGDELNYLPHVCSVTFEQATNGVPITVLQRCLKHPLASLSFAQSSRWTIGPRQWPLPAVGKLPNTLERLDYPLYPWKATRAFHNNTDVGQEAEHELRHLGPIVLGMHLSATSLSSPVDAVPLAAMSKLSWPKLADLNLSGRYRNQSHARDLQQFCSCLDSLLSIVLHVAQPVDCARAPIFGRRPTRALDTSQLQSLSVAYPDPDDAILSQSCSALRRLALRDYPRYYLQGSPRHEIENKDLAVPILSSSECLRILTRMAPLSLQHLELVYGADQAEEALLLHVASSYPRLEAIQLHQYRTSRGSEALHFRRIADILASMTTLRTVNFNLDYEDAPPSYVYDPEGHDEWRSRLARYGGDMLGTLERACPALEGLFLLYHDDSDRHHFWVRFVPSRYPGYARIDWDWARERLDCEPPYRHQSRIRRRDDGTRREYPVVW</sequence>
<dbReference type="InterPro" id="IPR032675">
    <property type="entry name" value="LRR_dom_sf"/>
</dbReference>
<dbReference type="OrthoDB" id="3270220at2759"/>
<evidence type="ECO:0000313" key="2">
    <source>
        <dbReference type="Proteomes" id="UP000256964"/>
    </source>
</evidence>
<keyword evidence="2" id="KW-1185">Reference proteome</keyword>
<dbReference type="Gene3D" id="3.80.10.10">
    <property type="entry name" value="Ribonuclease Inhibitor"/>
    <property type="match status" value="1"/>
</dbReference>
<accession>A0A371DJ30</accession>
<proteinExistence type="predicted"/>
<evidence type="ECO:0008006" key="3">
    <source>
        <dbReference type="Google" id="ProtNLM"/>
    </source>
</evidence>
<dbReference type="AlphaFoldDB" id="A0A371DJ30"/>
<evidence type="ECO:0000313" key="1">
    <source>
        <dbReference type="EMBL" id="RDX52508.1"/>
    </source>
</evidence>
<dbReference type="EMBL" id="KZ857390">
    <property type="protein sequence ID" value="RDX52508.1"/>
    <property type="molecule type" value="Genomic_DNA"/>
</dbReference>
<name>A0A371DJ30_9APHY</name>
<gene>
    <name evidence="1" type="ORF">OH76DRAFT_1400295</name>
</gene>
<dbReference type="Proteomes" id="UP000256964">
    <property type="component" value="Unassembled WGS sequence"/>
</dbReference>
<protein>
    <recommendedName>
        <fullName evidence="3">F-box domain-containing protein</fullName>
    </recommendedName>
</protein>
<reference evidence="1 2" key="1">
    <citation type="journal article" date="2018" name="Biotechnol. Biofuels">
        <title>Integrative visual omics of the white-rot fungus Polyporus brumalis exposes the biotechnological potential of its oxidative enzymes for delignifying raw plant biomass.</title>
        <authorList>
            <person name="Miyauchi S."/>
            <person name="Rancon A."/>
            <person name="Drula E."/>
            <person name="Hage H."/>
            <person name="Chaduli D."/>
            <person name="Favel A."/>
            <person name="Grisel S."/>
            <person name="Henrissat B."/>
            <person name="Herpoel-Gimbert I."/>
            <person name="Ruiz-Duenas F.J."/>
            <person name="Chevret D."/>
            <person name="Hainaut M."/>
            <person name="Lin J."/>
            <person name="Wang M."/>
            <person name="Pangilinan J."/>
            <person name="Lipzen A."/>
            <person name="Lesage-Meessen L."/>
            <person name="Navarro D."/>
            <person name="Riley R."/>
            <person name="Grigoriev I.V."/>
            <person name="Zhou S."/>
            <person name="Raouche S."/>
            <person name="Rosso M.N."/>
        </authorList>
    </citation>
    <scope>NUCLEOTIDE SEQUENCE [LARGE SCALE GENOMIC DNA]</scope>
    <source>
        <strain evidence="1 2">BRFM 1820</strain>
    </source>
</reference>
<organism evidence="1 2">
    <name type="scientific">Lentinus brumalis</name>
    <dbReference type="NCBI Taxonomy" id="2498619"/>
    <lineage>
        <taxon>Eukaryota</taxon>
        <taxon>Fungi</taxon>
        <taxon>Dikarya</taxon>
        <taxon>Basidiomycota</taxon>
        <taxon>Agaricomycotina</taxon>
        <taxon>Agaricomycetes</taxon>
        <taxon>Polyporales</taxon>
        <taxon>Polyporaceae</taxon>
        <taxon>Lentinus</taxon>
    </lineage>
</organism>